<organism evidence="1 2">
    <name type="scientific">Meloidogyne floridensis</name>
    <dbReference type="NCBI Taxonomy" id="298350"/>
    <lineage>
        <taxon>Eukaryota</taxon>
        <taxon>Metazoa</taxon>
        <taxon>Ecdysozoa</taxon>
        <taxon>Nematoda</taxon>
        <taxon>Chromadorea</taxon>
        <taxon>Rhabditida</taxon>
        <taxon>Tylenchina</taxon>
        <taxon>Tylenchomorpha</taxon>
        <taxon>Tylenchoidea</taxon>
        <taxon>Meloidogynidae</taxon>
        <taxon>Meloidogyninae</taxon>
        <taxon>Meloidogyne</taxon>
    </lineage>
</organism>
<dbReference type="AlphaFoldDB" id="A0A915NP89"/>
<sequence length="164" mass="18671">MILQNYKNAHSYQIQKNFSEKGIQECNNNVATTTQTIFPTLITTEFSKLTIKPTISDTQETTENIIEKTSNKNSENNNSKNKNRIYLNQLNVYVFCDSQGANVSFQLKNNSQNDQLNILLVLSNSVDEGIPPEVTTKDDLFFYITCRYINGMPIPEGNVTKFLN</sequence>
<accession>A0A915NP89</accession>
<evidence type="ECO:0000313" key="2">
    <source>
        <dbReference type="WBParaSite" id="scf7180000419124.g3408"/>
    </source>
</evidence>
<dbReference type="Proteomes" id="UP000887560">
    <property type="component" value="Unplaced"/>
</dbReference>
<protein>
    <submittedName>
        <fullName evidence="2">Major sperm protein</fullName>
    </submittedName>
</protein>
<dbReference type="WBParaSite" id="scf7180000419124.g3408">
    <property type="protein sequence ID" value="scf7180000419124.g3408"/>
    <property type="gene ID" value="scf7180000419124.g3408"/>
</dbReference>
<evidence type="ECO:0000313" key="1">
    <source>
        <dbReference type="Proteomes" id="UP000887560"/>
    </source>
</evidence>
<keyword evidence="1" id="KW-1185">Reference proteome</keyword>
<name>A0A915NP89_9BILA</name>
<proteinExistence type="predicted"/>
<reference evidence="2" key="1">
    <citation type="submission" date="2022-11" db="UniProtKB">
        <authorList>
            <consortium name="WormBaseParasite"/>
        </authorList>
    </citation>
    <scope>IDENTIFICATION</scope>
</reference>